<reference evidence="1 2" key="1">
    <citation type="journal article" date="2007" name="Appl. Environ. Microbiol.">
        <title>Isolation of key methanogens for global methane emission from rice paddy fields: a novel isolate affiliated with the clone cluster rice cluster I.</title>
        <authorList>
            <person name="Sakai S."/>
            <person name="Imachi H."/>
            <person name="Sekiguchi Y."/>
            <person name="Ohashi A."/>
            <person name="Harada H."/>
            <person name="Kamagata Y."/>
        </authorList>
    </citation>
    <scope>NUCLEOTIDE SEQUENCE [LARGE SCALE GENOMIC DNA]</scope>
    <source>
        <strain evidence="2">DSM 17711 / JCM 13418 / NBRC 101707 / SANAE</strain>
    </source>
</reference>
<organism evidence="1 2">
    <name type="scientific">Methanocella paludicola (strain DSM 17711 / JCM 13418 / NBRC 101707 / SANAE)</name>
    <dbReference type="NCBI Taxonomy" id="304371"/>
    <lineage>
        <taxon>Archaea</taxon>
        <taxon>Methanobacteriati</taxon>
        <taxon>Methanobacteriota</taxon>
        <taxon>Stenosarchaea group</taxon>
        <taxon>Methanomicrobia</taxon>
        <taxon>Methanocellales</taxon>
        <taxon>Methanocellaceae</taxon>
        <taxon>Methanocella</taxon>
    </lineage>
</organism>
<dbReference type="GeneID" id="8682435"/>
<dbReference type="AlphaFoldDB" id="D1Z283"/>
<dbReference type="InParanoid" id="D1Z283"/>
<dbReference type="eggNOG" id="arCOG07446">
    <property type="taxonomic scope" value="Archaea"/>
</dbReference>
<evidence type="ECO:0000313" key="2">
    <source>
        <dbReference type="Proteomes" id="UP000001882"/>
    </source>
</evidence>
<proteinExistence type="predicted"/>
<dbReference type="EMBL" id="AP011532">
    <property type="protein sequence ID" value="BAI62805.1"/>
    <property type="molecule type" value="Genomic_DNA"/>
</dbReference>
<dbReference type="RefSeq" id="WP_012901479.1">
    <property type="nucleotide sequence ID" value="NC_013665.1"/>
</dbReference>
<keyword evidence="2" id="KW-1185">Reference proteome</keyword>
<evidence type="ECO:0000313" key="1">
    <source>
        <dbReference type="EMBL" id="BAI62805.1"/>
    </source>
</evidence>
<dbReference type="OrthoDB" id="114847at2157"/>
<dbReference type="STRING" id="304371.MCP_2733"/>
<name>D1Z283_METPS</name>
<protein>
    <recommendedName>
        <fullName evidence="3">TFIIB-type zinc ribbon-containing protein</fullName>
    </recommendedName>
</protein>
<reference evidence="1 2" key="2">
    <citation type="journal article" date="2008" name="Int. J. Syst. Evol. Microbiol.">
        <title>Methanocella paludicola gen. nov., sp. nov., a methane-producing archaeon, the first isolate of the lineage 'Rice Cluster I', and proposal of the new archaeal order Methanocellales ord. nov.</title>
        <authorList>
            <person name="Sakai S."/>
            <person name="Imachi H."/>
            <person name="Hanada S."/>
            <person name="Ohashi A."/>
            <person name="Harada H."/>
            <person name="Kamagata Y."/>
        </authorList>
    </citation>
    <scope>NUCLEOTIDE SEQUENCE [LARGE SCALE GENOMIC DNA]</scope>
    <source>
        <strain evidence="2">DSM 17711 / JCM 13418 / NBRC 101707 / SANAE</strain>
    </source>
</reference>
<accession>D1Z283</accession>
<evidence type="ECO:0008006" key="3">
    <source>
        <dbReference type="Google" id="ProtNLM"/>
    </source>
</evidence>
<dbReference type="Proteomes" id="UP000001882">
    <property type="component" value="Chromosome"/>
</dbReference>
<sequence>MTKIMPIVCPGCKNPMYGKDHDTVFLCQGCGTLHARDGKVTIIEYEAGAFAKPPEGEKVYLPFWKLGTDFRINSQRVEGGTISRFAGFLSGNSNAGHMDMFLPAFETETSRYKELAEKLTLTPPKYSPDRLDPTVKREPCTVEAEMADGMADFLFVTIEAEKPGTLQQLDYGLQVTSRKLVYLPYYKKGNDLVPGY</sequence>
<dbReference type="KEGG" id="mpd:MCP_2733"/>
<gene>
    <name evidence="1" type="ordered locus">MCP_2733</name>
</gene>
<reference evidence="2" key="3">
    <citation type="journal article" date="2011" name="PLoS ONE">
        <title>Genome sequence of a mesophilic hydrogenotrophic methanogen Methanocella paludicola, the first cultivated representative of the order Methanocellales.</title>
        <authorList>
            <person name="Sakai S."/>
            <person name="Takaki Y."/>
            <person name="Shimamura S."/>
            <person name="Sekine M."/>
            <person name="Tajima T."/>
            <person name="Kosugi H."/>
            <person name="Ichikawa N."/>
            <person name="Tasumi E."/>
            <person name="Hiraki A.T."/>
            <person name="Shimizu A."/>
            <person name="Kato Y."/>
            <person name="Nishiko R."/>
            <person name="Mori K."/>
            <person name="Fujita N."/>
            <person name="Imachi H."/>
            <person name="Takai K."/>
        </authorList>
    </citation>
    <scope>NUCLEOTIDE SEQUENCE [LARGE SCALE GENOMIC DNA]</scope>
    <source>
        <strain evidence="2">DSM 17711 / JCM 13418 / NBRC 101707 / SANAE</strain>
    </source>
</reference>